<keyword evidence="7" id="KW-0863">Zinc-finger</keyword>
<dbReference type="Proteomes" id="UP001445335">
    <property type="component" value="Unassembled WGS sequence"/>
</dbReference>
<evidence type="ECO:0000256" key="5">
    <source>
        <dbReference type="ARBA" id="ARBA00022723"/>
    </source>
</evidence>
<dbReference type="Pfam" id="PF19422">
    <property type="entry name" value="Ariadne"/>
    <property type="match status" value="1"/>
</dbReference>
<dbReference type="Gene3D" id="3.30.40.10">
    <property type="entry name" value="Zinc/RING finger domain, C3HC4 (zinc finger)"/>
    <property type="match status" value="1"/>
</dbReference>
<dbReference type="GO" id="GO:0008270">
    <property type="term" value="F:zinc ion binding"/>
    <property type="evidence" value="ECO:0007669"/>
    <property type="project" value="UniProtKB-KW"/>
</dbReference>
<protein>
    <recommendedName>
        <fullName evidence="3">RBR-type E3 ubiquitin transferase</fullName>
        <ecNumber evidence="3">2.3.2.31</ecNumber>
    </recommendedName>
</protein>
<evidence type="ECO:0000256" key="10">
    <source>
        <dbReference type="SAM" id="MobiDB-lite"/>
    </source>
</evidence>
<dbReference type="Pfam" id="PF21235">
    <property type="entry name" value="UBA_ARI1"/>
    <property type="match status" value="1"/>
</dbReference>
<evidence type="ECO:0000256" key="8">
    <source>
        <dbReference type="ARBA" id="ARBA00022786"/>
    </source>
</evidence>
<dbReference type="InterPro" id="IPR013083">
    <property type="entry name" value="Znf_RING/FYVE/PHD"/>
</dbReference>
<evidence type="ECO:0000256" key="7">
    <source>
        <dbReference type="ARBA" id="ARBA00022771"/>
    </source>
</evidence>
<feature type="region of interest" description="Disordered" evidence="10">
    <location>
        <begin position="23"/>
        <end position="43"/>
    </location>
</feature>
<dbReference type="EC" id="2.3.2.31" evidence="3"/>
<feature type="compositionally biased region" description="Acidic residues" evidence="10">
    <location>
        <begin position="28"/>
        <end position="39"/>
    </location>
</feature>
<comment type="function">
    <text evidence="2">Might act as an E3 ubiquitin-protein ligase, or as part of E3 complex, which accepts ubiquitin from specific E2 ubiquitin-conjugating enzymes and then transfers it to substrates.</text>
</comment>
<keyword evidence="13" id="KW-1185">Reference proteome</keyword>
<accession>A0AAW1QZC1</accession>
<sequence>MGTPHDCGAYSVERMMEDMYDYDSGYSEGEEEPSSDEAGMDFLDGECTTRTHHAQPTRWLLIDAKKLLQVQEEALASVMAILGCSRSTARSLLMHFRWNTETLFGMMAERGLDDLYRAARITSRSAKTPLAPCDAAELACAACLCDVARPDATQMACGHAFCNDCWRQHLAVQISEGRSRRLVCMGVRCGAVCDEEQVRQLLAGEAALLARYERSLLESYVEDNAMTRWCPSVPHCGNAVRVDGEPHCEPECSCGVRFCFSCTEEPHSPCTCEMWKRWKVKCHDDSETKNWLTANTKACPKCGKPVEKNGGCNLVVCMCGQAFCWLCGESTGREHTWTSISGHSCGRYSEETSARVDEAQRNVKRYTHYHLRREAHMSSQKLEAPVKAKLQASIDKLEKNQSTLKDYSWLSTALEQLFHVRRILGYSYVFAFYMFGNDMFREEVTPAQNALNQNLFEDQQQQLEGEVERLSMMTEMTPDRIMEAEDALRLDVINSTVNIDTRLVRLYELLENDLLGALTLGCHYISPYKGQSQLRSGGGVHGLSTAAVGGSLEFPGLGTGAGPSGDGDPTRPASPPVQAATAAGVARAAARAVPRQTQGLGQGSTGSGHRERAALVPGSPSKRMRHDPR</sequence>
<keyword evidence="4" id="KW-0808">Transferase</keyword>
<dbReference type="AlphaFoldDB" id="A0AAW1QZC1"/>
<name>A0AAW1QZC1_9CHLO</name>
<dbReference type="InterPro" id="IPR044066">
    <property type="entry name" value="TRIAD_supradom"/>
</dbReference>
<dbReference type="InterPro" id="IPR045840">
    <property type="entry name" value="Ariadne"/>
</dbReference>
<dbReference type="GO" id="GO:0016567">
    <property type="term" value="P:protein ubiquitination"/>
    <property type="evidence" value="ECO:0007669"/>
    <property type="project" value="InterPro"/>
</dbReference>
<dbReference type="InterPro" id="IPR031127">
    <property type="entry name" value="E3_UB_ligase_RBR"/>
</dbReference>
<dbReference type="Gene3D" id="1.20.120.1750">
    <property type="match status" value="1"/>
</dbReference>
<dbReference type="SMART" id="SM00647">
    <property type="entry name" value="IBR"/>
    <property type="match status" value="2"/>
</dbReference>
<dbReference type="GO" id="GO:0061630">
    <property type="term" value="F:ubiquitin protein ligase activity"/>
    <property type="evidence" value="ECO:0007669"/>
    <property type="project" value="UniProtKB-EC"/>
</dbReference>
<evidence type="ECO:0000313" key="12">
    <source>
        <dbReference type="EMBL" id="KAK9826796.1"/>
    </source>
</evidence>
<comment type="caution">
    <text evidence="12">The sequence shown here is derived from an EMBL/GenBank/DDBJ whole genome shotgun (WGS) entry which is preliminary data.</text>
</comment>
<dbReference type="Pfam" id="PF26200">
    <property type="entry name" value="Rcat_RNF216"/>
    <property type="match status" value="1"/>
</dbReference>
<dbReference type="InterPro" id="IPR048962">
    <property type="entry name" value="ARIH1-like_UBL"/>
</dbReference>
<keyword evidence="6" id="KW-0677">Repeat</keyword>
<dbReference type="PROSITE" id="PS51873">
    <property type="entry name" value="TRIAD"/>
    <property type="match status" value="1"/>
</dbReference>
<dbReference type="FunFam" id="3.30.40.10:FF:000019">
    <property type="entry name" value="RBR-type E3 ubiquitin transferase"/>
    <property type="match status" value="1"/>
</dbReference>
<dbReference type="Pfam" id="PF01485">
    <property type="entry name" value="IBR"/>
    <property type="match status" value="1"/>
</dbReference>
<feature type="compositionally biased region" description="Low complexity" evidence="10">
    <location>
        <begin position="576"/>
        <end position="599"/>
    </location>
</feature>
<dbReference type="SUPFAM" id="SSF57850">
    <property type="entry name" value="RING/U-box"/>
    <property type="match status" value="3"/>
</dbReference>
<organism evidence="12 13">
    <name type="scientific">Elliptochloris bilobata</name>
    <dbReference type="NCBI Taxonomy" id="381761"/>
    <lineage>
        <taxon>Eukaryota</taxon>
        <taxon>Viridiplantae</taxon>
        <taxon>Chlorophyta</taxon>
        <taxon>core chlorophytes</taxon>
        <taxon>Trebouxiophyceae</taxon>
        <taxon>Trebouxiophyceae incertae sedis</taxon>
        <taxon>Elliptochloris clade</taxon>
        <taxon>Elliptochloris</taxon>
    </lineage>
</organism>
<feature type="domain" description="RING-type" evidence="11">
    <location>
        <begin position="136"/>
        <end position="349"/>
    </location>
</feature>
<evidence type="ECO:0000256" key="1">
    <source>
        <dbReference type="ARBA" id="ARBA00001798"/>
    </source>
</evidence>
<evidence type="ECO:0000256" key="2">
    <source>
        <dbReference type="ARBA" id="ARBA00003976"/>
    </source>
</evidence>
<evidence type="ECO:0000313" key="13">
    <source>
        <dbReference type="Proteomes" id="UP001445335"/>
    </source>
</evidence>
<evidence type="ECO:0000259" key="11">
    <source>
        <dbReference type="PROSITE" id="PS51873"/>
    </source>
</evidence>
<comment type="catalytic activity">
    <reaction evidence="1">
        <text>[E2 ubiquitin-conjugating enzyme]-S-ubiquitinyl-L-cysteine + [acceptor protein]-L-lysine = [E2 ubiquitin-conjugating enzyme]-L-cysteine + [acceptor protein]-N(6)-ubiquitinyl-L-lysine.</text>
        <dbReference type="EC" id="2.3.2.31"/>
    </reaction>
</comment>
<evidence type="ECO:0000256" key="9">
    <source>
        <dbReference type="ARBA" id="ARBA00022833"/>
    </source>
</evidence>
<dbReference type="EMBL" id="JALJOU010000062">
    <property type="protein sequence ID" value="KAK9826796.1"/>
    <property type="molecule type" value="Genomic_DNA"/>
</dbReference>
<evidence type="ECO:0000256" key="6">
    <source>
        <dbReference type="ARBA" id="ARBA00022737"/>
    </source>
</evidence>
<dbReference type="CDD" id="cd22586">
    <property type="entry name" value="Rcat_RBR_ARI1-like"/>
    <property type="match status" value="1"/>
</dbReference>
<dbReference type="Pfam" id="PF00097">
    <property type="entry name" value="zf-C3HC4"/>
    <property type="match status" value="1"/>
</dbReference>
<gene>
    <name evidence="12" type="ORF">WJX81_001799</name>
</gene>
<evidence type="ECO:0000256" key="3">
    <source>
        <dbReference type="ARBA" id="ARBA00012251"/>
    </source>
</evidence>
<feature type="region of interest" description="Disordered" evidence="10">
    <location>
        <begin position="554"/>
        <end position="629"/>
    </location>
</feature>
<reference evidence="12 13" key="1">
    <citation type="journal article" date="2024" name="Nat. Commun.">
        <title>Phylogenomics reveals the evolutionary origins of lichenization in chlorophyte algae.</title>
        <authorList>
            <person name="Puginier C."/>
            <person name="Libourel C."/>
            <person name="Otte J."/>
            <person name="Skaloud P."/>
            <person name="Haon M."/>
            <person name="Grisel S."/>
            <person name="Petersen M."/>
            <person name="Berrin J.G."/>
            <person name="Delaux P.M."/>
            <person name="Dal Grande F."/>
            <person name="Keller J."/>
        </authorList>
    </citation>
    <scope>NUCLEOTIDE SEQUENCE [LARGE SCALE GENOMIC DNA]</scope>
    <source>
        <strain evidence="12 13">SAG 245.80</strain>
    </source>
</reference>
<evidence type="ECO:0000256" key="4">
    <source>
        <dbReference type="ARBA" id="ARBA00022679"/>
    </source>
</evidence>
<dbReference type="PANTHER" id="PTHR11685">
    <property type="entry name" value="RBR FAMILY RING FINGER AND IBR DOMAIN-CONTAINING"/>
    <property type="match status" value="1"/>
</dbReference>
<dbReference type="InterPro" id="IPR002867">
    <property type="entry name" value="IBR_dom"/>
</dbReference>
<keyword evidence="9" id="KW-0862">Zinc</keyword>
<dbReference type="CDD" id="cd16773">
    <property type="entry name" value="RING-HC_RBR_TRIAD1"/>
    <property type="match status" value="1"/>
</dbReference>
<keyword evidence="8" id="KW-0833">Ubl conjugation pathway</keyword>
<proteinExistence type="predicted"/>
<keyword evidence="5" id="KW-0479">Metal-binding</keyword>
<dbReference type="InterPro" id="IPR018957">
    <property type="entry name" value="Znf_C3HC4_RING-type"/>
</dbReference>
<dbReference type="CDD" id="cd20346">
    <property type="entry name" value="BRcat_RBR_ANKIB1"/>
    <property type="match status" value="1"/>
</dbReference>